<keyword evidence="3" id="KW-1185">Reference proteome</keyword>
<reference evidence="2" key="1">
    <citation type="submission" date="2021-03" db="EMBL/GenBank/DDBJ databases">
        <title>Roseibium sp. CAU 1637 isolated from Incheon.</title>
        <authorList>
            <person name="Kim W."/>
        </authorList>
    </citation>
    <scope>NUCLEOTIDE SEQUENCE</scope>
    <source>
        <strain evidence="2">CAU 1637</strain>
    </source>
</reference>
<proteinExistence type="predicted"/>
<dbReference type="RefSeq" id="WP_206940117.1">
    <property type="nucleotide sequence ID" value="NZ_JAFLNF010000003.1"/>
</dbReference>
<dbReference type="Pfam" id="PF20066">
    <property type="entry name" value="Glyoxalase_8"/>
    <property type="match status" value="1"/>
</dbReference>
<dbReference type="InterPro" id="IPR045517">
    <property type="entry name" value="Glyoxalase_8"/>
</dbReference>
<dbReference type="EMBL" id="JAFLNF010000003">
    <property type="protein sequence ID" value="MBO0345499.1"/>
    <property type="molecule type" value="Genomic_DNA"/>
</dbReference>
<accession>A0A939ER10</accession>
<dbReference type="AlphaFoldDB" id="A0A939ER10"/>
<dbReference type="Proteomes" id="UP000664779">
    <property type="component" value="Unassembled WGS sequence"/>
</dbReference>
<comment type="caution">
    <text evidence="2">The sequence shown here is derived from an EMBL/GenBank/DDBJ whole genome shotgun (WGS) entry which is preliminary data.</text>
</comment>
<evidence type="ECO:0000313" key="3">
    <source>
        <dbReference type="Proteomes" id="UP000664779"/>
    </source>
</evidence>
<evidence type="ECO:0000313" key="2">
    <source>
        <dbReference type="EMBL" id="MBO0345499.1"/>
    </source>
</evidence>
<sequence>MTLPSVDDLKSQAKRLRSALSDKGALTHGQTLDLVARQYGYRDWNTLFAAKGNQPDLTLAVGDRVCGAYLKQDFAGEVLSVSRLGPNGGLKLTIAFDEPVDVVSFDSFSAYRHRVTANVDADGVSPAKTSDGAPHMRIRKAF</sequence>
<gene>
    <name evidence="2" type="ORF">J0X15_09730</name>
</gene>
<evidence type="ECO:0000259" key="1">
    <source>
        <dbReference type="Pfam" id="PF20066"/>
    </source>
</evidence>
<feature type="domain" description="Glyoxalase-related protein" evidence="1">
    <location>
        <begin position="2"/>
        <end position="139"/>
    </location>
</feature>
<name>A0A939ER10_9HYPH</name>
<protein>
    <recommendedName>
        <fullName evidence="1">Glyoxalase-related protein domain-containing protein</fullName>
    </recommendedName>
</protein>
<organism evidence="2 3">
    <name type="scientific">Roseibium limicola</name>
    <dbReference type="NCBI Taxonomy" id="2816037"/>
    <lineage>
        <taxon>Bacteria</taxon>
        <taxon>Pseudomonadati</taxon>
        <taxon>Pseudomonadota</taxon>
        <taxon>Alphaproteobacteria</taxon>
        <taxon>Hyphomicrobiales</taxon>
        <taxon>Stappiaceae</taxon>
        <taxon>Roseibium</taxon>
    </lineage>
</organism>